<evidence type="ECO:0000313" key="1">
    <source>
        <dbReference type="EMBL" id="GBM69830.1"/>
    </source>
</evidence>
<proteinExistence type="predicted"/>
<dbReference type="GO" id="GO:0003676">
    <property type="term" value="F:nucleic acid binding"/>
    <property type="evidence" value="ECO:0007669"/>
    <property type="project" value="InterPro"/>
</dbReference>
<comment type="caution">
    <text evidence="1">The sequence shown here is derived from an EMBL/GenBank/DDBJ whole genome shotgun (WGS) entry which is preliminary data.</text>
</comment>
<dbReference type="InterPro" id="IPR036397">
    <property type="entry name" value="RNaseH_sf"/>
</dbReference>
<accession>A0A4Y2HWS4</accession>
<protein>
    <submittedName>
        <fullName evidence="1">Uncharacterized protein</fullName>
    </submittedName>
</protein>
<dbReference type="AlphaFoldDB" id="A0A4Y2HWS4"/>
<name>A0A4Y2HWS4_ARAVE</name>
<dbReference type="Gene3D" id="3.30.420.10">
    <property type="entry name" value="Ribonuclease H-like superfamily/Ribonuclease H"/>
    <property type="match status" value="1"/>
</dbReference>
<dbReference type="Proteomes" id="UP000499080">
    <property type="component" value="Unassembled WGS sequence"/>
</dbReference>
<reference evidence="1 2" key="1">
    <citation type="journal article" date="2019" name="Sci. Rep.">
        <title>Orb-weaving spider Araneus ventricosus genome elucidates the spidroin gene catalogue.</title>
        <authorList>
            <person name="Kono N."/>
            <person name="Nakamura H."/>
            <person name="Ohtoshi R."/>
            <person name="Moran D.A.P."/>
            <person name="Shinohara A."/>
            <person name="Yoshida Y."/>
            <person name="Fujiwara M."/>
            <person name="Mori M."/>
            <person name="Tomita M."/>
            <person name="Arakawa K."/>
        </authorList>
    </citation>
    <scope>NUCLEOTIDE SEQUENCE [LARGE SCALE GENOMIC DNA]</scope>
</reference>
<sequence>METSVAPLHGKKFKQLSCTKVMLTLFWDMKVLILAQFHPHGTTVNCPSYCTVLQDTLKHAIHQEDKDYCLMGARKRYCQAPYPRRTADTAHKHGFELLVYLI</sequence>
<dbReference type="Pfam" id="PF01359">
    <property type="entry name" value="Transposase_1"/>
    <property type="match status" value="1"/>
</dbReference>
<organism evidence="1 2">
    <name type="scientific">Araneus ventricosus</name>
    <name type="common">Orbweaver spider</name>
    <name type="synonym">Epeira ventricosa</name>
    <dbReference type="NCBI Taxonomy" id="182803"/>
    <lineage>
        <taxon>Eukaryota</taxon>
        <taxon>Metazoa</taxon>
        <taxon>Ecdysozoa</taxon>
        <taxon>Arthropoda</taxon>
        <taxon>Chelicerata</taxon>
        <taxon>Arachnida</taxon>
        <taxon>Araneae</taxon>
        <taxon>Araneomorphae</taxon>
        <taxon>Entelegynae</taxon>
        <taxon>Araneoidea</taxon>
        <taxon>Araneidae</taxon>
        <taxon>Araneus</taxon>
    </lineage>
</organism>
<dbReference type="InterPro" id="IPR001888">
    <property type="entry name" value="Transposase_1"/>
</dbReference>
<gene>
    <name evidence="1" type="ORF">AVEN_198537_1</name>
</gene>
<keyword evidence="2" id="KW-1185">Reference proteome</keyword>
<dbReference type="EMBL" id="BGPR01002216">
    <property type="protein sequence ID" value="GBM69830.1"/>
    <property type="molecule type" value="Genomic_DNA"/>
</dbReference>
<evidence type="ECO:0000313" key="2">
    <source>
        <dbReference type="Proteomes" id="UP000499080"/>
    </source>
</evidence>